<evidence type="ECO:0000313" key="3">
    <source>
        <dbReference type="Proteomes" id="UP000029120"/>
    </source>
</evidence>
<keyword evidence="3" id="KW-1185">Reference proteome</keyword>
<dbReference type="AlphaFoldDB" id="A0A087HSB9"/>
<evidence type="ECO:0000313" key="2">
    <source>
        <dbReference type="EMBL" id="KFK45021.1"/>
    </source>
</evidence>
<keyword evidence="1" id="KW-0732">Signal</keyword>
<accession>A0A087HSB9</accession>
<reference evidence="3" key="1">
    <citation type="journal article" date="2015" name="Nat. Plants">
        <title>Genome expansion of Arabis alpina linked with retrotransposition and reduced symmetric DNA methylation.</title>
        <authorList>
            <person name="Willing E.M."/>
            <person name="Rawat V."/>
            <person name="Mandakova T."/>
            <person name="Maumus F."/>
            <person name="James G.V."/>
            <person name="Nordstroem K.J."/>
            <person name="Becker C."/>
            <person name="Warthmann N."/>
            <person name="Chica C."/>
            <person name="Szarzynska B."/>
            <person name="Zytnicki M."/>
            <person name="Albani M.C."/>
            <person name="Kiefer C."/>
            <person name="Bergonzi S."/>
            <person name="Castaings L."/>
            <person name="Mateos J.L."/>
            <person name="Berns M.C."/>
            <person name="Bujdoso N."/>
            <person name="Piofczyk T."/>
            <person name="de Lorenzo L."/>
            <person name="Barrero-Sicilia C."/>
            <person name="Mateos I."/>
            <person name="Piednoel M."/>
            <person name="Hagmann J."/>
            <person name="Chen-Min-Tao R."/>
            <person name="Iglesias-Fernandez R."/>
            <person name="Schuster S.C."/>
            <person name="Alonso-Blanco C."/>
            <person name="Roudier F."/>
            <person name="Carbonero P."/>
            <person name="Paz-Ares J."/>
            <person name="Davis S.J."/>
            <person name="Pecinka A."/>
            <person name="Quesneville H."/>
            <person name="Colot V."/>
            <person name="Lysak M.A."/>
            <person name="Weigel D."/>
            <person name="Coupland G."/>
            <person name="Schneeberger K."/>
        </authorList>
    </citation>
    <scope>NUCLEOTIDE SEQUENCE [LARGE SCALE GENOMIC DNA]</scope>
    <source>
        <strain evidence="3">cv. Pajares</strain>
    </source>
</reference>
<gene>
    <name evidence="2" type="ordered locus">AALP_Aa1g334200</name>
</gene>
<protein>
    <recommendedName>
        <fullName evidence="4">Knottin scorpion toxin-like domain-containing protein</fullName>
    </recommendedName>
</protein>
<name>A0A087HSB9_ARAAL</name>
<sequence>MGSLRLSKVVVAALVVCLSILLISPTEVEGLTCNYQSYVCLPPNDNLCKERCLKNPGGFVDGKCIALTPSPVPVSVCTCCRE</sequence>
<dbReference type="EMBL" id="CM002869">
    <property type="protein sequence ID" value="KFK45021.1"/>
    <property type="molecule type" value="Genomic_DNA"/>
</dbReference>
<dbReference type="OrthoDB" id="1022584at2759"/>
<dbReference type="OMA" id="CKESCIK"/>
<dbReference type="Gramene" id="KFK45021">
    <property type="protein sequence ID" value="KFK45021"/>
    <property type="gene ID" value="AALP_AA1G334200"/>
</dbReference>
<organism evidence="2 3">
    <name type="scientific">Arabis alpina</name>
    <name type="common">Alpine rock-cress</name>
    <dbReference type="NCBI Taxonomy" id="50452"/>
    <lineage>
        <taxon>Eukaryota</taxon>
        <taxon>Viridiplantae</taxon>
        <taxon>Streptophyta</taxon>
        <taxon>Embryophyta</taxon>
        <taxon>Tracheophyta</taxon>
        <taxon>Spermatophyta</taxon>
        <taxon>Magnoliopsida</taxon>
        <taxon>eudicotyledons</taxon>
        <taxon>Gunneridae</taxon>
        <taxon>Pentapetalae</taxon>
        <taxon>rosids</taxon>
        <taxon>malvids</taxon>
        <taxon>Brassicales</taxon>
        <taxon>Brassicaceae</taxon>
        <taxon>Arabideae</taxon>
        <taxon>Arabis</taxon>
    </lineage>
</organism>
<feature type="chain" id="PRO_5001823671" description="Knottin scorpion toxin-like domain-containing protein" evidence="1">
    <location>
        <begin position="31"/>
        <end position="82"/>
    </location>
</feature>
<proteinExistence type="predicted"/>
<evidence type="ECO:0000256" key="1">
    <source>
        <dbReference type="SAM" id="SignalP"/>
    </source>
</evidence>
<evidence type="ECO:0008006" key="4">
    <source>
        <dbReference type="Google" id="ProtNLM"/>
    </source>
</evidence>
<dbReference type="Proteomes" id="UP000029120">
    <property type="component" value="Chromosome 1"/>
</dbReference>
<feature type="signal peptide" evidence="1">
    <location>
        <begin position="1"/>
        <end position="30"/>
    </location>
</feature>